<dbReference type="HOGENOM" id="CLU_014510_1_1_1"/>
<evidence type="ECO:0000259" key="4">
    <source>
        <dbReference type="PROSITE" id="PS50002"/>
    </source>
</evidence>
<organism evidence="5">
    <name type="scientific">Drosophila melanogaster</name>
    <name type="common">Fruit fly</name>
    <dbReference type="NCBI Taxonomy" id="7227"/>
    <lineage>
        <taxon>Eukaryota</taxon>
        <taxon>Metazoa</taxon>
        <taxon>Ecdysozoa</taxon>
        <taxon>Arthropoda</taxon>
        <taxon>Hexapoda</taxon>
        <taxon>Insecta</taxon>
        <taxon>Pterygota</taxon>
        <taxon>Neoptera</taxon>
        <taxon>Endopterygota</taxon>
        <taxon>Diptera</taxon>
        <taxon>Brachycera</taxon>
        <taxon>Muscomorpha</taxon>
        <taxon>Ephydroidea</taxon>
        <taxon>Drosophilidae</taxon>
        <taxon>Drosophila</taxon>
        <taxon>Sophophora</taxon>
    </lineage>
</organism>
<dbReference type="FunFam" id="2.30.30.40:FF:000183">
    <property type="entry name" value="Epidermal growth factor receptor kinase substrate 8"/>
    <property type="match status" value="1"/>
</dbReference>
<keyword evidence="1 2" id="KW-0728">SH3 domain</keyword>
<evidence type="ECO:0000256" key="3">
    <source>
        <dbReference type="SAM" id="MobiDB-lite"/>
    </source>
</evidence>
<dbReference type="GO" id="GO:0042048">
    <property type="term" value="P:olfactory behavior"/>
    <property type="evidence" value="ECO:0000314"/>
    <property type="project" value="FlyBase"/>
</dbReference>
<dbReference type="SUPFAM" id="SSF50044">
    <property type="entry name" value="SH3-domain"/>
    <property type="match status" value="1"/>
</dbReference>
<dbReference type="GO" id="GO:0045471">
    <property type="term" value="P:response to ethanol"/>
    <property type="evidence" value="ECO:0000314"/>
    <property type="project" value="FlyBase"/>
</dbReference>
<protein>
    <submittedName>
        <fullName evidence="5">SD03278p</fullName>
    </submittedName>
</protein>
<accession>Q8T8Q9</accession>
<dbReference type="SMART" id="SM00326">
    <property type="entry name" value="SH3"/>
    <property type="match status" value="1"/>
</dbReference>
<feature type="compositionally biased region" description="Basic and acidic residues" evidence="3">
    <location>
        <begin position="10"/>
        <end position="31"/>
    </location>
</feature>
<dbReference type="Pfam" id="PF00018">
    <property type="entry name" value="SH3_1"/>
    <property type="match status" value="1"/>
</dbReference>
<evidence type="ECO:0000313" key="6">
    <source>
        <dbReference type="FlyBase" id="FBgn0029095"/>
    </source>
</evidence>
<dbReference type="AGR" id="FB:FBgn0029095"/>
<dbReference type="GO" id="GO:0050803">
    <property type="term" value="P:regulation of synapse structure or activity"/>
    <property type="evidence" value="ECO:0000314"/>
    <property type="project" value="FlyBase"/>
</dbReference>
<sequence length="251" mass="27011">MNMAMGIEKYTIHHGNDGLRERERERDRDRAGAISASDFNARSELSFDSIEGRGGGAAGHGHGHGHGPGAGPTLSAITAGLQNLHTRESRSGNGYGAGAGPGPSSELGGGGRGLPNVSDDQMLESWLEDLQATGAKIVLVTYPRTANNDKELSVMRGEYLEILDDTRKWWKARNMRGQVAHVPHTIVTPFNFGDGDGAQFYGQQQQPPTGPTGPGNKSRSGDNPGMEQRSPDPTDMMRSKHLGKKGEFRYF</sequence>
<feature type="region of interest" description="Disordered" evidence="3">
    <location>
        <begin position="193"/>
        <end position="251"/>
    </location>
</feature>
<dbReference type="PANTHER" id="PTHR12287:SF23">
    <property type="entry name" value="AROUSER, ISOFORM A-RELATED"/>
    <property type="match status" value="1"/>
</dbReference>
<feature type="region of interest" description="Disordered" evidence="3">
    <location>
        <begin position="1"/>
        <end position="75"/>
    </location>
</feature>
<dbReference type="InterPro" id="IPR039801">
    <property type="entry name" value="EPS8-like"/>
</dbReference>
<dbReference type="OrthoDB" id="4680325at2759"/>
<dbReference type="Gene3D" id="2.30.30.40">
    <property type="entry name" value="SH3 Domains"/>
    <property type="match status" value="1"/>
</dbReference>
<dbReference type="InterPro" id="IPR001452">
    <property type="entry name" value="SH3_domain"/>
</dbReference>
<reference evidence="5" key="1">
    <citation type="submission" date="2002-01" db="EMBL/GenBank/DDBJ databases">
        <authorList>
            <person name="Stapleton M."/>
            <person name="Brokstein P."/>
            <person name="Hong L."/>
            <person name="Agbayani A."/>
            <person name="Carlson J."/>
            <person name="Champe M."/>
            <person name="Chavez C."/>
            <person name="Dorsett V."/>
            <person name="Dresnek D."/>
            <person name="Farfan D."/>
            <person name="Frise E."/>
            <person name="George R."/>
            <person name="Gonzalez M."/>
            <person name="Guarin H."/>
            <person name="Kronmiller B."/>
            <person name="Li P."/>
            <person name="Liao G."/>
            <person name="Miranda A."/>
            <person name="Mungall C.J."/>
            <person name="Nunoo J."/>
            <person name="Pacleb J."/>
            <person name="Paragas V."/>
            <person name="Park S."/>
            <person name="Patel S."/>
            <person name="Phouanenavong S."/>
            <person name="Wan K."/>
            <person name="Yu C."/>
            <person name="Lewis S.E."/>
            <person name="Rubin G.M."/>
            <person name="Celniker S."/>
        </authorList>
    </citation>
    <scope>NUCLEOTIDE SEQUENCE</scope>
</reference>
<feature type="compositionally biased region" description="Gly residues" evidence="3">
    <location>
        <begin position="52"/>
        <end position="70"/>
    </location>
</feature>
<name>Q8T8Q9_DROME</name>
<evidence type="ECO:0000256" key="1">
    <source>
        <dbReference type="ARBA" id="ARBA00022443"/>
    </source>
</evidence>
<dbReference type="EMBL" id="AY075572">
    <property type="protein sequence ID" value="AAL68378.1"/>
    <property type="molecule type" value="mRNA"/>
</dbReference>
<dbReference type="InterPro" id="IPR035462">
    <property type="entry name" value="Eps8_SH3"/>
</dbReference>
<dbReference type="PANTHER" id="PTHR12287">
    <property type="entry name" value="EPIDERMAL GROWTH FACTOR RECEPTOR KINASE SUBSTRATE EPS8-RELATED PROTEIN"/>
    <property type="match status" value="1"/>
</dbReference>
<proteinExistence type="evidence at transcript level"/>
<dbReference type="GO" id="GO:0045202">
    <property type="term" value="C:synapse"/>
    <property type="evidence" value="ECO:0000314"/>
    <property type="project" value="FlyBase"/>
</dbReference>
<dbReference type="FlyBase" id="FBgn0029095">
    <property type="gene designation" value="aru"/>
</dbReference>
<dbReference type="GO" id="GO:0007613">
    <property type="term" value="P:memory"/>
    <property type="evidence" value="ECO:0000314"/>
    <property type="project" value="FlyBase"/>
</dbReference>
<feature type="compositionally biased region" description="Basic and acidic residues" evidence="3">
    <location>
        <begin position="229"/>
        <end position="251"/>
    </location>
</feature>
<dbReference type="AlphaFoldDB" id="Q8T8Q9"/>
<feature type="compositionally biased region" description="Gly residues" evidence="3">
    <location>
        <begin position="93"/>
        <end position="113"/>
    </location>
</feature>
<dbReference type="InterPro" id="IPR036028">
    <property type="entry name" value="SH3-like_dom_sf"/>
</dbReference>
<feature type="domain" description="SH3" evidence="4">
    <location>
        <begin position="133"/>
        <end position="192"/>
    </location>
</feature>
<evidence type="ECO:0000256" key="2">
    <source>
        <dbReference type="PROSITE-ProRule" id="PRU00192"/>
    </source>
</evidence>
<gene>
    <name evidence="5 6" type="primary">aru</name>
    <name evidence="6" type="ORF">CG4276</name>
</gene>
<dbReference type="VEuPathDB" id="VectorBase:FBgn0029095"/>
<dbReference type="PROSITE" id="PS50002">
    <property type="entry name" value="SH3"/>
    <property type="match status" value="1"/>
</dbReference>
<feature type="region of interest" description="Disordered" evidence="3">
    <location>
        <begin position="87"/>
        <end position="118"/>
    </location>
</feature>
<dbReference type="ExpressionAtlas" id="Q8T8Q9">
    <property type="expression patterns" value="baseline and differential"/>
</dbReference>
<dbReference type="CDD" id="cd11764">
    <property type="entry name" value="SH3_Eps8"/>
    <property type="match status" value="1"/>
</dbReference>
<dbReference type="PeptideAtlas" id="Q8T8Q9"/>
<evidence type="ECO:0000313" key="5">
    <source>
        <dbReference type="EMBL" id="AAL68378.1"/>
    </source>
</evidence>